<dbReference type="Gene3D" id="3.40.50.300">
    <property type="entry name" value="P-loop containing nucleotide triphosphate hydrolases"/>
    <property type="match status" value="1"/>
</dbReference>
<accession>A0A6G0XGA3</accession>
<dbReference type="Proteomes" id="UP000481153">
    <property type="component" value="Unassembled WGS sequence"/>
</dbReference>
<evidence type="ECO:0000313" key="5">
    <source>
        <dbReference type="Proteomes" id="UP000481153"/>
    </source>
</evidence>
<organism evidence="4 5">
    <name type="scientific">Aphanomyces euteiches</name>
    <dbReference type="NCBI Taxonomy" id="100861"/>
    <lineage>
        <taxon>Eukaryota</taxon>
        <taxon>Sar</taxon>
        <taxon>Stramenopiles</taxon>
        <taxon>Oomycota</taxon>
        <taxon>Saprolegniomycetes</taxon>
        <taxon>Saprolegniales</taxon>
        <taxon>Verrucalvaceae</taxon>
        <taxon>Aphanomyces</taxon>
    </lineage>
</organism>
<dbReference type="InterPro" id="IPR013641">
    <property type="entry name" value="KTI12/PSTK"/>
</dbReference>
<evidence type="ECO:0000256" key="2">
    <source>
        <dbReference type="ARBA" id="ARBA00022840"/>
    </source>
</evidence>
<dbReference type="AlphaFoldDB" id="A0A6G0XGA3"/>
<evidence type="ECO:0000313" key="4">
    <source>
        <dbReference type="EMBL" id="KAF0739086.1"/>
    </source>
</evidence>
<keyword evidence="2" id="KW-0067">ATP-binding</keyword>
<comment type="caution">
    <text evidence="4">The sequence shown here is derived from an EMBL/GenBank/DDBJ whole genome shotgun (WGS) entry which is preliminary data.</text>
</comment>
<dbReference type="PANTHER" id="PTHR12435">
    <property type="match status" value="1"/>
</dbReference>
<evidence type="ECO:0000256" key="1">
    <source>
        <dbReference type="ARBA" id="ARBA00022741"/>
    </source>
</evidence>
<keyword evidence="5" id="KW-1185">Reference proteome</keyword>
<keyword evidence="1" id="KW-0547">Nucleotide-binding</keyword>
<dbReference type="VEuPathDB" id="FungiDB:AeMF1_019293"/>
<gene>
    <name evidence="4" type="ORF">Ae201684_005266</name>
</gene>
<dbReference type="InterPro" id="IPR027417">
    <property type="entry name" value="P-loop_NTPase"/>
</dbReference>
<protein>
    <submittedName>
        <fullName evidence="4">Uncharacterized protein</fullName>
    </submittedName>
</protein>
<reference evidence="4 5" key="1">
    <citation type="submission" date="2019-07" db="EMBL/GenBank/DDBJ databases">
        <title>Genomics analysis of Aphanomyces spp. identifies a new class of oomycete effector associated with host adaptation.</title>
        <authorList>
            <person name="Gaulin E."/>
        </authorList>
    </citation>
    <scope>NUCLEOTIDE SEQUENCE [LARGE SCALE GENOMIC DNA]</scope>
    <source>
        <strain evidence="4 5">ATCC 201684</strain>
    </source>
</reference>
<dbReference type="SUPFAM" id="SSF52540">
    <property type="entry name" value="P-loop containing nucleoside triphosphate hydrolases"/>
    <property type="match status" value="1"/>
</dbReference>
<evidence type="ECO:0000256" key="3">
    <source>
        <dbReference type="ARBA" id="ARBA00025768"/>
    </source>
</evidence>
<sequence length="241" mass="26840">MPLVTICGIPGAGKSWIATRLQSHFEALGKDVVLINEESEHLERNQAYLDSRAEKMTRSALKSRVQLHLSANCVVILDSLNYIKGYRYELFCLAKENSTTHCVVFVNTPVDIAQTRNVSRDSDAFPELMVEEIAQRFEIPLERNRWDAPLIRVSPDVNDDTIATVLQEIEQAIIHGKATKAGIATQAKPVAETTFLQALDAITNTVVDELVARQRDSDLVDAFTLPQATQQISFSPFSILT</sequence>
<dbReference type="GO" id="GO:0005524">
    <property type="term" value="F:ATP binding"/>
    <property type="evidence" value="ECO:0007669"/>
    <property type="project" value="UniProtKB-KW"/>
</dbReference>
<dbReference type="EMBL" id="VJMJ01000067">
    <property type="protein sequence ID" value="KAF0739086.1"/>
    <property type="molecule type" value="Genomic_DNA"/>
</dbReference>
<comment type="similarity">
    <text evidence="3">Belongs to the KTI12 family.</text>
</comment>
<dbReference type="Pfam" id="PF08433">
    <property type="entry name" value="KTI12"/>
    <property type="match status" value="1"/>
</dbReference>
<name>A0A6G0XGA3_9STRA</name>
<proteinExistence type="inferred from homology"/>